<evidence type="ECO:0000313" key="1">
    <source>
        <dbReference type="EMBL" id="MBD8503709.1"/>
    </source>
</evidence>
<proteinExistence type="predicted"/>
<dbReference type="InterPro" id="IPR036291">
    <property type="entry name" value="NAD(P)-bd_dom_sf"/>
</dbReference>
<dbReference type="PANTHER" id="PTHR43431:SF1">
    <property type="entry name" value="OS08G0476300 PROTEIN"/>
    <property type="match status" value="1"/>
</dbReference>
<gene>
    <name evidence="1" type="ORF">IFO67_12510</name>
</gene>
<evidence type="ECO:0000313" key="2">
    <source>
        <dbReference type="Proteomes" id="UP000603602"/>
    </source>
</evidence>
<organism evidence="1 2">
    <name type="scientific">Thauera sedimentorum</name>
    <dbReference type="NCBI Taxonomy" id="2767595"/>
    <lineage>
        <taxon>Bacteria</taxon>
        <taxon>Pseudomonadati</taxon>
        <taxon>Pseudomonadota</taxon>
        <taxon>Betaproteobacteria</taxon>
        <taxon>Rhodocyclales</taxon>
        <taxon>Zoogloeaceae</taxon>
        <taxon>Thauera</taxon>
    </lineage>
</organism>
<name>A0ABR9BBJ1_9RHOO</name>
<reference evidence="2" key="1">
    <citation type="submission" date="2023-07" db="EMBL/GenBank/DDBJ databases">
        <title>Thauera sp. CAU 1555 isolated from sand of Yaerae Beach.</title>
        <authorList>
            <person name="Kim W."/>
        </authorList>
    </citation>
    <scope>NUCLEOTIDE SEQUENCE [LARGE SCALE GENOMIC DNA]</scope>
    <source>
        <strain evidence="2">CAU 1555</strain>
    </source>
</reference>
<dbReference type="Gene3D" id="3.40.50.720">
    <property type="entry name" value="NAD(P)-binding Rossmann-like Domain"/>
    <property type="match status" value="1"/>
</dbReference>
<protein>
    <submittedName>
        <fullName evidence="1">SDR family NAD(P)-dependent oxidoreductase</fullName>
    </submittedName>
</protein>
<keyword evidence="2" id="KW-1185">Reference proteome</keyword>
<dbReference type="SUPFAM" id="SSF51735">
    <property type="entry name" value="NAD(P)-binding Rossmann-fold domains"/>
    <property type="match status" value="1"/>
</dbReference>
<dbReference type="InterPro" id="IPR002347">
    <property type="entry name" value="SDR_fam"/>
</dbReference>
<dbReference type="EMBL" id="JACYTO010000002">
    <property type="protein sequence ID" value="MBD8503709.1"/>
    <property type="molecule type" value="Genomic_DNA"/>
</dbReference>
<dbReference type="PRINTS" id="PR00081">
    <property type="entry name" value="GDHRDH"/>
</dbReference>
<dbReference type="RefSeq" id="WP_187718520.1">
    <property type="nucleotide sequence ID" value="NZ_JACTAH010000002.1"/>
</dbReference>
<dbReference type="Proteomes" id="UP000603602">
    <property type="component" value="Unassembled WGS sequence"/>
</dbReference>
<dbReference type="PANTHER" id="PTHR43431">
    <property type="entry name" value="OXIDOREDUCTASE, SHORT CHAIN DEHYDROGENASE/REDUCTASE FAMILY (AFU_ORTHOLOGUE AFUA_5G14000)"/>
    <property type="match status" value="1"/>
</dbReference>
<accession>A0ABR9BBJ1</accession>
<comment type="caution">
    <text evidence="1">The sequence shown here is derived from an EMBL/GenBank/DDBJ whole genome shotgun (WGS) entry which is preliminary data.</text>
</comment>
<sequence>MERKQVAVIVGAGPGLGCALAQRFGKASMHVAMARRHAGRLDALAAECSGINHAARAYECDATDEGAVARLFEQVGRELGEPDLVVYNAGSILHRSILETEAAEFEQAWRTGCLGGFLVGRAAARAMMQRIGRGGPGGTILFTGATASLRGGAGFHGFAVAKFGLRALAQSMARELQPKGIHVAHIVIDGRIRPPEVVEHPGETPDESMLDPHAIAEVYYQLHTQPRSAWTQELDLRPSSERF</sequence>
<dbReference type="Pfam" id="PF00106">
    <property type="entry name" value="adh_short"/>
    <property type="match status" value="1"/>
</dbReference>